<dbReference type="AlphaFoldDB" id="A0A7I8DEI7"/>
<comment type="function">
    <text evidence="9 10">The RecF protein is involved in DNA metabolism; it is required for DNA replication and normal SOS inducibility. RecF binds preferentially to single-stranded, linear DNA. It also seems to bind ATP.</text>
</comment>
<evidence type="ECO:0000256" key="2">
    <source>
        <dbReference type="ARBA" id="ARBA00022705"/>
    </source>
</evidence>
<dbReference type="SUPFAM" id="SSF52540">
    <property type="entry name" value="P-loop containing nucleoside triphosphate hydrolases"/>
    <property type="match status" value="1"/>
</dbReference>
<reference evidence="11 12" key="2">
    <citation type="submission" date="2020-08" db="EMBL/GenBank/DDBJ databases">
        <authorList>
            <person name="Ueki A."/>
            <person name="Tonouchi A."/>
        </authorList>
    </citation>
    <scope>NUCLEOTIDE SEQUENCE [LARGE SCALE GENOMIC DNA]</scope>
    <source>
        <strain evidence="11 12">CTTW</strain>
    </source>
</reference>
<dbReference type="InterPro" id="IPR001238">
    <property type="entry name" value="DNA-binding_RecF"/>
</dbReference>
<evidence type="ECO:0000256" key="7">
    <source>
        <dbReference type="ARBA" id="ARBA00023204"/>
    </source>
</evidence>
<keyword evidence="4 9" id="KW-0227">DNA damage</keyword>
<evidence type="ECO:0000313" key="12">
    <source>
        <dbReference type="Proteomes" id="UP000515703"/>
    </source>
</evidence>
<evidence type="ECO:0000256" key="9">
    <source>
        <dbReference type="HAMAP-Rule" id="MF_00365"/>
    </source>
</evidence>
<dbReference type="GO" id="GO:0005737">
    <property type="term" value="C:cytoplasm"/>
    <property type="evidence" value="ECO:0007669"/>
    <property type="project" value="UniProtKB-SubCell"/>
</dbReference>
<evidence type="ECO:0000256" key="6">
    <source>
        <dbReference type="ARBA" id="ARBA00023125"/>
    </source>
</evidence>
<keyword evidence="3 9" id="KW-0547">Nucleotide-binding</keyword>
<dbReference type="GO" id="GO:0005524">
    <property type="term" value="F:ATP binding"/>
    <property type="evidence" value="ECO:0007669"/>
    <property type="project" value="UniProtKB-UniRule"/>
</dbReference>
<keyword evidence="12" id="KW-1185">Reference proteome</keyword>
<evidence type="ECO:0000256" key="10">
    <source>
        <dbReference type="RuleBase" id="RU000578"/>
    </source>
</evidence>
<sequence length="349" mass="39901">MFGDNAQGKTNILESLYLCGTTKSHRNSKDKEIIRFGREESHIRVVLENKDIPHKIDIHLKKNKAKGAAIDGIPIKKSSELLGIVNYIFFSPEDLSIIKNGPSERRRFLDMELCQLDKVYFYHLANYHKIINQRNNLLKQISFNRKLLDTISVWDEQLVFHGIKVMEGRNHFIEMLNPIVSGIHNTLSGGKESLGIRYEPNTDKDNFMAKIKSSLEKDIVLKSTGTGPHRDDISFFNDKVDIRKFGSQGQQRTAALSLKLAEIEVVRTITKDSPVLLLDDVLSELDRKRQNYLLNSIHDIQTILTCTGLEELVQNRIQCDRIFKVTEGTVDSINFDEMDFIQKKTGGNV</sequence>
<dbReference type="EMBL" id="AP023368">
    <property type="protein sequence ID" value="BCJ96963.1"/>
    <property type="molecule type" value="Genomic_DNA"/>
</dbReference>
<comment type="subcellular location">
    <subcellularLocation>
        <location evidence="9 10">Cytoplasm</location>
    </subcellularLocation>
</comment>
<evidence type="ECO:0000256" key="1">
    <source>
        <dbReference type="ARBA" id="ARBA00022490"/>
    </source>
</evidence>
<evidence type="ECO:0000313" key="11">
    <source>
        <dbReference type="EMBL" id="BCJ96963.1"/>
    </source>
</evidence>
<evidence type="ECO:0000256" key="3">
    <source>
        <dbReference type="ARBA" id="ARBA00022741"/>
    </source>
</evidence>
<reference evidence="11 12" key="1">
    <citation type="submission" date="2020-08" db="EMBL/GenBank/DDBJ databases">
        <title>Draft genome sequencing of an Anaerocolumna strain isolated from anoxic soil subjected to BSD treatment.</title>
        <authorList>
            <person name="Uek A."/>
            <person name="Tonouchi A."/>
        </authorList>
    </citation>
    <scope>NUCLEOTIDE SEQUENCE [LARGE SCALE GENOMIC DNA]</scope>
    <source>
        <strain evidence="11 12">CTTW</strain>
    </source>
</reference>
<dbReference type="InterPro" id="IPR018078">
    <property type="entry name" value="DNA-binding_RecF_CS"/>
</dbReference>
<evidence type="ECO:0000256" key="5">
    <source>
        <dbReference type="ARBA" id="ARBA00022840"/>
    </source>
</evidence>
<dbReference type="GO" id="GO:0000731">
    <property type="term" value="P:DNA synthesis involved in DNA repair"/>
    <property type="evidence" value="ECO:0007669"/>
    <property type="project" value="TreeGrafter"/>
</dbReference>
<dbReference type="GO" id="GO:0003697">
    <property type="term" value="F:single-stranded DNA binding"/>
    <property type="evidence" value="ECO:0007669"/>
    <property type="project" value="UniProtKB-UniRule"/>
</dbReference>
<accession>A0A7I8DEI7</accession>
<organism evidence="11 12">
    <name type="scientific">Anaerocolumna chitinilytica</name>
    <dbReference type="NCBI Taxonomy" id="1727145"/>
    <lineage>
        <taxon>Bacteria</taxon>
        <taxon>Bacillati</taxon>
        <taxon>Bacillota</taxon>
        <taxon>Clostridia</taxon>
        <taxon>Lachnospirales</taxon>
        <taxon>Lachnospiraceae</taxon>
        <taxon>Anaerocolumna</taxon>
    </lineage>
</organism>
<proteinExistence type="inferred from homology"/>
<comment type="similarity">
    <text evidence="9 10">Belongs to the RecF family.</text>
</comment>
<dbReference type="PANTHER" id="PTHR32182">
    <property type="entry name" value="DNA REPLICATION AND REPAIR PROTEIN RECF"/>
    <property type="match status" value="1"/>
</dbReference>
<dbReference type="GO" id="GO:0009432">
    <property type="term" value="P:SOS response"/>
    <property type="evidence" value="ECO:0007669"/>
    <property type="project" value="UniProtKB-UniRule"/>
</dbReference>
<dbReference type="Proteomes" id="UP000515703">
    <property type="component" value="Chromosome"/>
</dbReference>
<dbReference type="NCBIfam" id="TIGR00611">
    <property type="entry name" value="recf"/>
    <property type="match status" value="1"/>
</dbReference>
<dbReference type="InterPro" id="IPR027417">
    <property type="entry name" value="P-loop_NTPase"/>
</dbReference>
<dbReference type="Gene3D" id="3.40.50.300">
    <property type="entry name" value="P-loop containing nucleotide triphosphate hydrolases"/>
    <property type="match status" value="1"/>
</dbReference>
<dbReference type="InterPro" id="IPR042174">
    <property type="entry name" value="RecF_2"/>
</dbReference>
<evidence type="ECO:0000256" key="4">
    <source>
        <dbReference type="ARBA" id="ARBA00022763"/>
    </source>
</evidence>
<protein>
    <recommendedName>
        <fullName evidence="9 10">DNA replication and repair protein RecF</fullName>
    </recommendedName>
</protein>
<dbReference type="GO" id="GO:0006260">
    <property type="term" value="P:DNA replication"/>
    <property type="evidence" value="ECO:0007669"/>
    <property type="project" value="UniProtKB-UniRule"/>
</dbReference>
<gene>
    <name evidence="9 11" type="primary">recF</name>
    <name evidence="11" type="ORF">bsdcttw_00040</name>
</gene>
<keyword evidence="7 9" id="KW-0234">DNA repair</keyword>
<feature type="binding site" evidence="9">
    <location>
        <begin position="3"/>
        <end position="10"/>
    </location>
    <ligand>
        <name>ATP</name>
        <dbReference type="ChEBI" id="CHEBI:30616"/>
    </ligand>
</feature>
<dbReference type="PROSITE" id="PS00618">
    <property type="entry name" value="RECF_2"/>
    <property type="match status" value="1"/>
</dbReference>
<dbReference type="GO" id="GO:0006302">
    <property type="term" value="P:double-strand break repair"/>
    <property type="evidence" value="ECO:0007669"/>
    <property type="project" value="TreeGrafter"/>
</dbReference>
<keyword evidence="2 9" id="KW-0235">DNA replication</keyword>
<dbReference type="PANTHER" id="PTHR32182:SF0">
    <property type="entry name" value="DNA REPLICATION AND REPAIR PROTEIN RECF"/>
    <property type="match status" value="1"/>
</dbReference>
<evidence type="ECO:0000256" key="8">
    <source>
        <dbReference type="ARBA" id="ARBA00023236"/>
    </source>
</evidence>
<dbReference type="Gene3D" id="1.20.1050.90">
    <property type="entry name" value="RecF/RecN/SMC, N-terminal domain"/>
    <property type="match status" value="1"/>
</dbReference>
<keyword evidence="6 9" id="KW-0238">DNA-binding</keyword>
<dbReference type="KEGG" id="acht:bsdcttw_00040"/>
<keyword evidence="1 9" id="KW-0963">Cytoplasm</keyword>
<keyword evidence="8 9" id="KW-0742">SOS response</keyword>
<dbReference type="HAMAP" id="MF_00365">
    <property type="entry name" value="RecF"/>
    <property type="match status" value="1"/>
</dbReference>
<name>A0A7I8DEI7_9FIRM</name>
<keyword evidence="5 9" id="KW-0067">ATP-binding</keyword>